<dbReference type="InterPro" id="IPR014001">
    <property type="entry name" value="Helicase_ATP-bd"/>
</dbReference>
<name>A0A6J5RQ26_9CAUD</name>
<keyword evidence="4" id="KW-0547">Nucleotide-binding</keyword>
<evidence type="ECO:0000313" key="3">
    <source>
        <dbReference type="EMBL" id="CAB4170078.1"/>
    </source>
</evidence>
<dbReference type="EMBL" id="LR796853">
    <property type="protein sequence ID" value="CAB4170078.1"/>
    <property type="molecule type" value="Genomic_DNA"/>
</dbReference>
<proteinExistence type="predicted"/>
<evidence type="ECO:0000259" key="1">
    <source>
        <dbReference type="PROSITE" id="PS51192"/>
    </source>
</evidence>
<dbReference type="Pfam" id="PF04851">
    <property type="entry name" value="ResIII"/>
    <property type="match status" value="1"/>
</dbReference>
<dbReference type="EMBL" id="LR797283">
    <property type="protein sequence ID" value="CAB4199219.1"/>
    <property type="molecule type" value="Genomic_DNA"/>
</dbReference>
<keyword evidence="4" id="KW-0378">Hydrolase</keyword>
<dbReference type="PANTHER" id="PTHR47396:SF1">
    <property type="entry name" value="ATP-DEPENDENT HELICASE IRC3-RELATED"/>
    <property type="match status" value="1"/>
</dbReference>
<keyword evidence="4" id="KW-0067">ATP-binding</keyword>
<protein>
    <submittedName>
        <fullName evidence="4">SSL2 DNA or RNA helicases of superfamily II</fullName>
    </submittedName>
</protein>
<organism evidence="4">
    <name type="scientific">uncultured Caudovirales phage</name>
    <dbReference type="NCBI Taxonomy" id="2100421"/>
    <lineage>
        <taxon>Viruses</taxon>
        <taxon>Duplodnaviria</taxon>
        <taxon>Heunggongvirae</taxon>
        <taxon>Uroviricota</taxon>
        <taxon>Caudoviricetes</taxon>
        <taxon>Peduoviridae</taxon>
        <taxon>Maltschvirus</taxon>
        <taxon>Maltschvirus maltsch</taxon>
    </lineage>
</organism>
<evidence type="ECO:0000313" key="4">
    <source>
        <dbReference type="EMBL" id="CAB4199219.1"/>
    </source>
</evidence>
<evidence type="ECO:0000313" key="2">
    <source>
        <dbReference type="EMBL" id="CAB4136111.1"/>
    </source>
</evidence>
<dbReference type="CDD" id="cd18032">
    <property type="entry name" value="DEXHc_RE_I_III_res"/>
    <property type="match status" value="1"/>
</dbReference>
<dbReference type="InterPro" id="IPR001650">
    <property type="entry name" value="Helicase_C-like"/>
</dbReference>
<dbReference type="Pfam" id="PF00271">
    <property type="entry name" value="Helicase_C"/>
    <property type="match status" value="1"/>
</dbReference>
<dbReference type="PANTHER" id="PTHR47396">
    <property type="entry name" value="TYPE I RESTRICTION ENZYME ECOKI R PROTEIN"/>
    <property type="match status" value="1"/>
</dbReference>
<keyword evidence="4" id="KW-0347">Helicase</keyword>
<sequence length="457" mass="50603">MNLRPYQVEAIDAVDEGWWHHRTQLIVLPTGAGKTVVFSTIAAQNIGKTLILVHREELLQQAADKLHAVTGIVAGIERGRHRGGSGCEVVISTIQSMDRRMKRFLPDEFSLIICDEAHHILAAQWRRVLAHFSGCAKVLGVTATPDRGDKKGLGEFFESIAYEASLKDLIEMGYLSRIRAMRLDLGVDISRISSRFGDLCDDEVANALLPVLRGLAKSITRVASERKTLLFLPRIDISQKLSEMLAEDGIESRHVSGVSDDRKEILKWYASPGPKALCNSMLLTEGYDEPSIDAICCLRPTKSRALYSQIVGRGTRPYPGKDHLLIIDPLWVGEKHALVKAASLAGENVNPDKVANLMYLGEELFQAVESEKADTAAEKLKEELARIAKGKIDESVYCPVEPPRKPGAWKDDPPTESQLKYLLRLGVATEHITTKSQAGAMIGRMIGRREVSYSFKK</sequence>
<dbReference type="GO" id="GO:0004386">
    <property type="term" value="F:helicase activity"/>
    <property type="evidence" value="ECO:0007669"/>
    <property type="project" value="UniProtKB-KW"/>
</dbReference>
<dbReference type="GO" id="GO:0005524">
    <property type="term" value="F:ATP binding"/>
    <property type="evidence" value="ECO:0007669"/>
    <property type="project" value="InterPro"/>
</dbReference>
<feature type="domain" description="Helicase ATP-binding" evidence="1">
    <location>
        <begin position="15"/>
        <end position="163"/>
    </location>
</feature>
<reference evidence="4" key="1">
    <citation type="submission" date="2020-05" db="EMBL/GenBank/DDBJ databases">
        <authorList>
            <person name="Chiriac C."/>
            <person name="Salcher M."/>
            <person name="Ghai R."/>
            <person name="Kavagutti S V."/>
        </authorList>
    </citation>
    <scope>NUCLEOTIDE SEQUENCE</scope>
</reference>
<dbReference type="SUPFAM" id="SSF52540">
    <property type="entry name" value="P-loop containing nucleoside triphosphate hydrolases"/>
    <property type="match status" value="2"/>
</dbReference>
<dbReference type="InterPro" id="IPR006935">
    <property type="entry name" value="Helicase/UvrB_N"/>
</dbReference>
<dbReference type="InterPro" id="IPR050742">
    <property type="entry name" value="Helicase_Restrict-Modif_Enz"/>
</dbReference>
<gene>
    <name evidence="4" type="ORF">UFOVP1334_23</name>
    <name evidence="2" type="ORF">UFOVP296_16</name>
    <name evidence="3" type="ORF">UFOVP912_35</name>
</gene>
<dbReference type="EMBL" id="LR796314">
    <property type="protein sequence ID" value="CAB4136111.1"/>
    <property type="molecule type" value="Genomic_DNA"/>
</dbReference>
<dbReference type="SMART" id="SM00487">
    <property type="entry name" value="DEXDc"/>
    <property type="match status" value="1"/>
</dbReference>
<dbReference type="GO" id="GO:0016787">
    <property type="term" value="F:hydrolase activity"/>
    <property type="evidence" value="ECO:0007669"/>
    <property type="project" value="InterPro"/>
</dbReference>
<accession>A0A6J5RQ26</accession>
<dbReference type="Gene3D" id="3.40.50.300">
    <property type="entry name" value="P-loop containing nucleotide triphosphate hydrolases"/>
    <property type="match status" value="2"/>
</dbReference>
<dbReference type="PROSITE" id="PS51192">
    <property type="entry name" value="HELICASE_ATP_BIND_1"/>
    <property type="match status" value="1"/>
</dbReference>
<dbReference type="GO" id="GO:0003677">
    <property type="term" value="F:DNA binding"/>
    <property type="evidence" value="ECO:0007669"/>
    <property type="project" value="InterPro"/>
</dbReference>
<dbReference type="InterPro" id="IPR027417">
    <property type="entry name" value="P-loop_NTPase"/>
</dbReference>